<dbReference type="InterPro" id="IPR027417">
    <property type="entry name" value="P-loop_NTPase"/>
</dbReference>
<dbReference type="GO" id="GO:0055085">
    <property type="term" value="P:transmembrane transport"/>
    <property type="evidence" value="ECO:0007669"/>
    <property type="project" value="UniProtKB-ARBA"/>
</dbReference>
<dbReference type="PANTHER" id="PTHR43776">
    <property type="entry name" value="TRANSPORT ATP-BINDING PROTEIN"/>
    <property type="match status" value="1"/>
</dbReference>
<feature type="domain" description="ABC transporter" evidence="8">
    <location>
        <begin position="3"/>
        <end position="214"/>
    </location>
</feature>
<keyword evidence="9" id="KW-0378">Hydrolase</keyword>
<evidence type="ECO:0000256" key="1">
    <source>
        <dbReference type="ARBA" id="ARBA00004202"/>
    </source>
</evidence>
<proteinExistence type="inferred from homology"/>
<dbReference type="SMART" id="SM00382">
    <property type="entry name" value="AAA"/>
    <property type="match status" value="1"/>
</dbReference>
<evidence type="ECO:0000313" key="9">
    <source>
        <dbReference type="EMBL" id="VTT41711.1"/>
    </source>
</evidence>
<name>A0A4V0GYK1_STRPO</name>
<dbReference type="InterPro" id="IPR003439">
    <property type="entry name" value="ABC_transporter-like_ATP-bd"/>
</dbReference>
<dbReference type="RefSeq" id="WP_003086010.1">
    <property type="nucleotide sequence ID" value="NZ_FZQN01000004.1"/>
</dbReference>
<gene>
    <name evidence="9" type="primary">metN2_2</name>
    <name evidence="9" type="ORF">NCTC10924_00289</name>
</gene>
<dbReference type="GO" id="GO:0005524">
    <property type="term" value="F:ATP binding"/>
    <property type="evidence" value="ECO:0007669"/>
    <property type="project" value="UniProtKB-KW"/>
</dbReference>
<evidence type="ECO:0000256" key="4">
    <source>
        <dbReference type="ARBA" id="ARBA00022741"/>
    </source>
</evidence>
<keyword evidence="3" id="KW-0813">Transport</keyword>
<evidence type="ECO:0000256" key="5">
    <source>
        <dbReference type="ARBA" id="ARBA00022840"/>
    </source>
</evidence>
<dbReference type="EMBL" id="LR594052">
    <property type="protein sequence ID" value="VTT41711.1"/>
    <property type="molecule type" value="Genomic_DNA"/>
</dbReference>
<dbReference type="EC" id="3.6.3.-" evidence="9"/>
<dbReference type="InterPro" id="IPR003593">
    <property type="entry name" value="AAA+_ATPase"/>
</dbReference>
<reference evidence="9 10" key="1">
    <citation type="submission" date="2019-05" db="EMBL/GenBank/DDBJ databases">
        <authorList>
            <consortium name="Pathogen Informatics"/>
        </authorList>
    </citation>
    <scope>NUCLEOTIDE SEQUENCE [LARGE SCALE GENOMIC DNA]</scope>
    <source>
        <strain evidence="9 10">NCTC10924</strain>
    </source>
</reference>
<dbReference type="GO" id="GO:0015833">
    <property type="term" value="P:peptide transport"/>
    <property type="evidence" value="ECO:0007669"/>
    <property type="project" value="UniProtKB-KW"/>
</dbReference>
<dbReference type="GO" id="GO:0015031">
    <property type="term" value="P:protein transport"/>
    <property type="evidence" value="ECO:0007669"/>
    <property type="project" value="UniProtKB-KW"/>
</dbReference>
<dbReference type="InterPro" id="IPR017871">
    <property type="entry name" value="ABC_transporter-like_CS"/>
</dbReference>
<dbReference type="GO" id="GO:0016887">
    <property type="term" value="F:ATP hydrolysis activity"/>
    <property type="evidence" value="ECO:0007669"/>
    <property type="project" value="InterPro"/>
</dbReference>
<comment type="subcellular location">
    <subcellularLocation>
        <location evidence="1">Cell membrane</location>
        <topology evidence="1">Peripheral membrane protein</topology>
    </subcellularLocation>
</comment>
<evidence type="ECO:0000259" key="8">
    <source>
        <dbReference type="PROSITE" id="PS50893"/>
    </source>
</evidence>
<dbReference type="Pfam" id="PF00005">
    <property type="entry name" value="ABC_tran"/>
    <property type="match status" value="1"/>
</dbReference>
<comment type="similarity">
    <text evidence="2">Belongs to the ABC transporter superfamily.</text>
</comment>
<sequence>MSLEVKKLGFYHDNEPWLFKDIDLVVEPGQILGIFGQSGCGKTSLSRVIAGFLQSKAGYVLVDGQPLPQKGFRPVQLIQQHPEKTLNPLWPMKKSLEEAYKPQRSLLEAFGIQEQWFNRRPSELSGGELQRFSIVRSLHPSTKYLIADEMTTMLDSITQASVWKNLLGIVKERNIGLIVISHDFAMLEKLCDQCYLIEENRFLYNIANYEVVQS</sequence>
<dbReference type="SUPFAM" id="SSF52540">
    <property type="entry name" value="P-loop containing nucleoside triphosphate hydrolases"/>
    <property type="match status" value="1"/>
</dbReference>
<dbReference type="PANTHER" id="PTHR43776:SF7">
    <property type="entry name" value="D,D-DIPEPTIDE TRANSPORT ATP-BINDING PROTEIN DDPF-RELATED"/>
    <property type="match status" value="1"/>
</dbReference>
<evidence type="ECO:0000256" key="7">
    <source>
        <dbReference type="ARBA" id="ARBA00022927"/>
    </source>
</evidence>
<evidence type="ECO:0000256" key="3">
    <source>
        <dbReference type="ARBA" id="ARBA00022448"/>
    </source>
</evidence>
<evidence type="ECO:0000256" key="2">
    <source>
        <dbReference type="ARBA" id="ARBA00005417"/>
    </source>
</evidence>
<dbReference type="GO" id="GO:0005886">
    <property type="term" value="C:plasma membrane"/>
    <property type="evidence" value="ECO:0007669"/>
    <property type="project" value="UniProtKB-SubCell"/>
</dbReference>
<keyword evidence="5 9" id="KW-0067">ATP-binding</keyword>
<evidence type="ECO:0000313" key="10">
    <source>
        <dbReference type="Proteomes" id="UP000306241"/>
    </source>
</evidence>
<dbReference type="PROSITE" id="PS00211">
    <property type="entry name" value="ABC_TRANSPORTER_1"/>
    <property type="match status" value="1"/>
</dbReference>
<organism evidence="9 10">
    <name type="scientific">Streptococcus porcinus</name>
    <dbReference type="NCBI Taxonomy" id="1340"/>
    <lineage>
        <taxon>Bacteria</taxon>
        <taxon>Bacillati</taxon>
        <taxon>Bacillota</taxon>
        <taxon>Bacilli</taxon>
        <taxon>Lactobacillales</taxon>
        <taxon>Streptococcaceae</taxon>
        <taxon>Streptococcus</taxon>
    </lineage>
</organism>
<accession>A0A4V0GYK1</accession>
<evidence type="ECO:0000256" key="6">
    <source>
        <dbReference type="ARBA" id="ARBA00022856"/>
    </source>
</evidence>
<protein>
    <submittedName>
        <fullName evidence="9">Dipeptide transport ATP-binding protein DppF (TC 3.A.1.5.2)</fullName>
        <ecNumber evidence="9">3.6.3.-</ecNumber>
    </submittedName>
</protein>
<dbReference type="Gene3D" id="3.40.50.300">
    <property type="entry name" value="P-loop containing nucleotide triphosphate hydrolases"/>
    <property type="match status" value="1"/>
</dbReference>
<keyword evidence="6" id="KW-0571">Peptide transport</keyword>
<dbReference type="InterPro" id="IPR050319">
    <property type="entry name" value="ABC_transp_ATP-bind"/>
</dbReference>
<dbReference type="AlphaFoldDB" id="A0A4V0GYK1"/>
<dbReference type="PROSITE" id="PS50893">
    <property type="entry name" value="ABC_TRANSPORTER_2"/>
    <property type="match status" value="1"/>
</dbReference>
<dbReference type="Proteomes" id="UP000306241">
    <property type="component" value="Chromosome"/>
</dbReference>
<keyword evidence="4" id="KW-0547">Nucleotide-binding</keyword>
<keyword evidence="7" id="KW-0653">Protein transport</keyword>
<dbReference type="OrthoDB" id="9806285at2"/>